<reference evidence="1 2" key="1">
    <citation type="submission" date="2021-06" db="EMBL/GenBank/DDBJ databases">
        <title>Caerostris extrusa draft genome.</title>
        <authorList>
            <person name="Kono N."/>
            <person name="Arakawa K."/>
        </authorList>
    </citation>
    <scope>NUCLEOTIDE SEQUENCE [LARGE SCALE GENOMIC DNA]</scope>
</reference>
<accession>A0AAV4X7R0</accession>
<sequence length="78" mass="9082">MPSEDINSILLRPRHHHHENVNNLENLAFYNENYLGLLINEDCSAYLANETRWHTFGPMSQGRLFGTLVNDRQSLIMV</sequence>
<evidence type="ECO:0000313" key="1">
    <source>
        <dbReference type="EMBL" id="GIY90518.1"/>
    </source>
</evidence>
<proteinExistence type="predicted"/>
<evidence type="ECO:0000313" key="2">
    <source>
        <dbReference type="Proteomes" id="UP001054945"/>
    </source>
</evidence>
<gene>
    <name evidence="1" type="ORF">CEXT_620841</name>
</gene>
<name>A0AAV4X7R0_CAEEX</name>
<dbReference type="Proteomes" id="UP001054945">
    <property type="component" value="Unassembled WGS sequence"/>
</dbReference>
<organism evidence="1 2">
    <name type="scientific">Caerostris extrusa</name>
    <name type="common">Bark spider</name>
    <name type="synonym">Caerostris bankana</name>
    <dbReference type="NCBI Taxonomy" id="172846"/>
    <lineage>
        <taxon>Eukaryota</taxon>
        <taxon>Metazoa</taxon>
        <taxon>Ecdysozoa</taxon>
        <taxon>Arthropoda</taxon>
        <taxon>Chelicerata</taxon>
        <taxon>Arachnida</taxon>
        <taxon>Araneae</taxon>
        <taxon>Araneomorphae</taxon>
        <taxon>Entelegynae</taxon>
        <taxon>Araneoidea</taxon>
        <taxon>Araneidae</taxon>
        <taxon>Caerostris</taxon>
    </lineage>
</organism>
<protein>
    <submittedName>
        <fullName evidence="1">Uncharacterized protein</fullName>
    </submittedName>
</protein>
<keyword evidence="2" id="KW-1185">Reference proteome</keyword>
<dbReference type="EMBL" id="BPLR01017324">
    <property type="protein sequence ID" value="GIY90518.1"/>
    <property type="molecule type" value="Genomic_DNA"/>
</dbReference>
<dbReference type="AlphaFoldDB" id="A0AAV4X7R0"/>
<comment type="caution">
    <text evidence="1">The sequence shown here is derived from an EMBL/GenBank/DDBJ whole genome shotgun (WGS) entry which is preliminary data.</text>
</comment>